<evidence type="ECO:0000256" key="1">
    <source>
        <dbReference type="SAM" id="Phobius"/>
    </source>
</evidence>
<sequence length="69" mass="7782">MYWRLRIPLLLLVFGVTAGFYQKFPKMFLAYTNGLLTSALYIGLVAVIFIVLEGTGINEKKSILFGGFF</sequence>
<organism evidence="2 3">
    <name type="scientific">Heyndrickxia ginsengihumi</name>
    <dbReference type="NCBI Taxonomy" id="363870"/>
    <lineage>
        <taxon>Bacteria</taxon>
        <taxon>Bacillati</taxon>
        <taxon>Bacillota</taxon>
        <taxon>Bacilli</taxon>
        <taxon>Bacillales</taxon>
        <taxon>Bacillaceae</taxon>
        <taxon>Heyndrickxia</taxon>
    </lineage>
</organism>
<gene>
    <name evidence="2" type="ORF">G4D61_02200</name>
</gene>
<reference evidence="2 3" key="2">
    <citation type="submission" date="2020-03" db="EMBL/GenBank/DDBJ databases">
        <title>Bacillus aquiflavi sp. nov., isolated from yellow water of strong flavor Chinese baijiu in Yibin region of China.</title>
        <authorList>
            <person name="Xie J."/>
        </authorList>
    </citation>
    <scope>NUCLEOTIDE SEQUENCE [LARGE SCALE GENOMIC DNA]</scope>
    <source>
        <strain evidence="2 3">Gsoil 114</strain>
    </source>
</reference>
<dbReference type="EMBL" id="JAAIWK010000002">
    <property type="protein sequence ID" value="NEY18778.1"/>
    <property type="molecule type" value="Genomic_DNA"/>
</dbReference>
<keyword evidence="3" id="KW-1185">Reference proteome</keyword>
<keyword evidence="1" id="KW-0812">Transmembrane</keyword>
<dbReference type="AlphaFoldDB" id="A0A6M0P684"/>
<keyword evidence="1" id="KW-1133">Transmembrane helix</keyword>
<protein>
    <submittedName>
        <fullName evidence="2">Uncharacterized protein</fullName>
    </submittedName>
</protein>
<comment type="caution">
    <text evidence="2">The sequence shown here is derived from an EMBL/GenBank/DDBJ whole genome shotgun (WGS) entry which is preliminary data.</text>
</comment>
<proteinExistence type="predicted"/>
<accession>A0A6M0P684</accession>
<dbReference type="OrthoDB" id="2941030at2"/>
<feature type="transmembrane region" description="Helical" evidence="1">
    <location>
        <begin position="28"/>
        <end position="52"/>
    </location>
</feature>
<name>A0A6M0P684_9BACI</name>
<keyword evidence="1" id="KW-0472">Membrane</keyword>
<dbReference type="RefSeq" id="WP_052137961.1">
    <property type="nucleotide sequence ID" value="NZ_JAAIWK010000002.1"/>
</dbReference>
<evidence type="ECO:0000313" key="2">
    <source>
        <dbReference type="EMBL" id="NEY18778.1"/>
    </source>
</evidence>
<reference evidence="2 3" key="1">
    <citation type="submission" date="2020-02" db="EMBL/GenBank/DDBJ databases">
        <authorList>
            <person name="Feng H."/>
        </authorList>
    </citation>
    <scope>NUCLEOTIDE SEQUENCE [LARGE SCALE GENOMIC DNA]</scope>
    <source>
        <strain evidence="2 3">Gsoil 114</strain>
    </source>
</reference>
<evidence type="ECO:0000313" key="3">
    <source>
        <dbReference type="Proteomes" id="UP000476934"/>
    </source>
</evidence>
<dbReference type="Proteomes" id="UP000476934">
    <property type="component" value="Unassembled WGS sequence"/>
</dbReference>